<accession>A0A5B7JL88</accession>
<evidence type="ECO:0000313" key="2">
    <source>
        <dbReference type="EMBL" id="MPC93927.1"/>
    </source>
</evidence>
<gene>
    <name evidence="2" type="ORF">E2C01_089074</name>
</gene>
<comment type="caution">
    <text evidence="2">The sequence shown here is derived from an EMBL/GenBank/DDBJ whole genome shotgun (WGS) entry which is preliminary data.</text>
</comment>
<keyword evidence="3" id="KW-1185">Reference proteome</keyword>
<feature type="region of interest" description="Disordered" evidence="1">
    <location>
        <begin position="1"/>
        <end position="82"/>
    </location>
</feature>
<proteinExistence type="predicted"/>
<sequence length="151" mass="16393">MLNTQASAWPQRATQRKKTPTRRREEGRGRVEAERQPSRDWGPDTRPAPRPFPTASFRSPGQSGGTFSPGQMEPADALPAPRVRISPEAQPSRFLMLVNIPYYPCRRGRGGQAREARVGVGQEGGVRIAKERTSVDGAGRTTAGRGGSGLD</sequence>
<evidence type="ECO:0000256" key="1">
    <source>
        <dbReference type="SAM" id="MobiDB-lite"/>
    </source>
</evidence>
<dbReference type="Proteomes" id="UP000324222">
    <property type="component" value="Unassembled WGS sequence"/>
</dbReference>
<feature type="compositionally biased region" description="Basic and acidic residues" evidence="1">
    <location>
        <begin position="22"/>
        <end position="43"/>
    </location>
</feature>
<evidence type="ECO:0000313" key="3">
    <source>
        <dbReference type="Proteomes" id="UP000324222"/>
    </source>
</evidence>
<protein>
    <submittedName>
        <fullName evidence="2">Uncharacterized protein</fullName>
    </submittedName>
</protein>
<feature type="compositionally biased region" description="Polar residues" evidence="1">
    <location>
        <begin position="56"/>
        <end position="69"/>
    </location>
</feature>
<name>A0A5B7JL88_PORTR</name>
<reference evidence="2 3" key="1">
    <citation type="submission" date="2019-05" db="EMBL/GenBank/DDBJ databases">
        <title>Another draft genome of Portunus trituberculatus and its Hox gene families provides insights of decapod evolution.</title>
        <authorList>
            <person name="Jeong J.-H."/>
            <person name="Song I."/>
            <person name="Kim S."/>
            <person name="Choi T."/>
            <person name="Kim D."/>
            <person name="Ryu S."/>
            <person name="Kim W."/>
        </authorList>
    </citation>
    <scope>NUCLEOTIDE SEQUENCE [LARGE SCALE GENOMIC DNA]</scope>
    <source>
        <tissue evidence="2">Muscle</tissue>
    </source>
</reference>
<dbReference type="EMBL" id="VSRR010096616">
    <property type="protein sequence ID" value="MPC93927.1"/>
    <property type="molecule type" value="Genomic_DNA"/>
</dbReference>
<dbReference type="AlphaFoldDB" id="A0A5B7JL88"/>
<organism evidence="2 3">
    <name type="scientific">Portunus trituberculatus</name>
    <name type="common">Swimming crab</name>
    <name type="synonym">Neptunus trituberculatus</name>
    <dbReference type="NCBI Taxonomy" id="210409"/>
    <lineage>
        <taxon>Eukaryota</taxon>
        <taxon>Metazoa</taxon>
        <taxon>Ecdysozoa</taxon>
        <taxon>Arthropoda</taxon>
        <taxon>Crustacea</taxon>
        <taxon>Multicrustacea</taxon>
        <taxon>Malacostraca</taxon>
        <taxon>Eumalacostraca</taxon>
        <taxon>Eucarida</taxon>
        <taxon>Decapoda</taxon>
        <taxon>Pleocyemata</taxon>
        <taxon>Brachyura</taxon>
        <taxon>Eubrachyura</taxon>
        <taxon>Portunoidea</taxon>
        <taxon>Portunidae</taxon>
        <taxon>Portuninae</taxon>
        <taxon>Portunus</taxon>
    </lineage>
</organism>